<feature type="compositionally biased region" description="Polar residues" evidence="1">
    <location>
        <begin position="14"/>
        <end position="25"/>
    </location>
</feature>
<name>Q84ZS6_ORYSJ</name>
<reference evidence="4" key="2">
    <citation type="journal article" date="2008" name="Nucleic Acids Res.">
        <title>The rice annotation project database (RAP-DB): 2008 update.</title>
        <authorList>
            <consortium name="The rice annotation project (RAP)"/>
        </authorList>
    </citation>
    <scope>GENOME REANNOTATION</scope>
    <source>
        <strain evidence="4">cv. Nipponbare</strain>
    </source>
</reference>
<feature type="region of interest" description="Disordered" evidence="1">
    <location>
        <begin position="1"/>
        <end position="25"/>
    </location>
</feature>
<dbReference type="PANTHER" id="PTHR47718">
    <property type="entry name" value="OS01G0519700 PROTEIN"/>
    <property type="match status" value="1"/>
</dbReference>
<protein>
    <submittedName>
        <fullName evidence="3">Far-red impaired response protein-like</fullName>
    </submittedName>
</protein>
<feature type="compositionally biased region" description="Basic and acidic residues" evidence="1">
    <location>
        <begin position="1"/>
        <end position="12"/>
    </location>
</feature>
<dbReference type="AlphaFoldDB" id="Q84ZS6"/>
<evidence type="ECO:0000256" key="1">
    <source>
        <dbReference type="SAM" id="MobiDB-lite"/>
    </source>
</evidence>
<evidence type="ECO:0000313" key="3">
    <source>
        <dbReference type="EMBL" id="BAC55610.1"/>
    </source>
</evidence>
<feature type="domain" description="MULE transposase" evidence="2">
    <location>
        <begin position="275"/>
        <end position="366"/>
    </location>
</feature>
<proteinExistence type="predicted"/>
<gene>
    <name evidence="3" type="primary">OJ1127_E01.116</name>
</gene>
<organism evidence="3 4">
    <name type="scientific">Oryza sativa subsp. japonica</name>
    <name type="common">Rice</name>
    <dbReference type="NCBI Taxonomy" id="39947"/>
    <lineage>
        <taxon>Eukaryota</taxon>
        <taxon>Viridiplantae</taxon>
        <taxon>Streptophyta</taxon>
        <taxon>Embryophyta</taxon>
        <taxon>Tracheophyta</taxon>
        <taxon>Spermatophyta</taxon>
        <taxon>Magnoliopsida</taxon>
        <taxon>Liliopsida</taxon>
        <taxon>Poales</taxon>
        <taxon>Poaceae</taxon>
        <taxon>BOP clade</taxon>
        <taxon>Oryzoideae</taxon>
        <taxon>Oryzeae</taxon>
        <taxon>Oryzinae</taxon>
        <taxon>Oryza</taxon>
        <taxon>Oryza sativa</taxon>
    </lineage>
</organism>
<dbReference type="InterPro" id="IPR018289">
    <property type="entry name" value="MULE_transposase_dom"/>
</dbReference>
<dbReference type="Proteomes" id="UP000000763">
    <property type="component" value="Chromosome 7"/>
</dbReference>
<dbReference type="Pfam" id="PF10551">
    <property type="entry name" value="MULE"/>
    <property type="match status" value="1"/>
</dbReference>
<evidence type="ECO:0000313" key="4">
    <source>
        <dbReference type="Proteomes" id="UP000000763"/>
    </source>
</evidence>
<sequence length="398" mass="44617">MAHLIHQVERDFPPSSSSANGGTTPIHNAMNLIDVQAPSSSGGFLDVLLSESTGHETDLVVDVESVDNTDVAAVTVEIDEQLDEDASENDEEEKDVVYSPPIVPYIGMEFDTVEEARNVYNAYAYKLGFGTRIASSRNSQASSGGKSIEEIALEEGDITDLTGISQMKTMNFLKTLHDRNIATSQILALLGDLHGGVRNLTFTAKDVSNLRTKLRQQVSLKDVAMTIDYFQKKKTQADNPSFFYAARYDEDNVLKALFWVDGRTRKLYQSYKDCVFFDTTLMTNRYNMPFAPIVGTNNHLQTILLGCALICDETTETFIWVYKTWMRAMNGQKPGSVMTDRDKAMRAAIKKVFPGTIHRCCLWHVTTEADQQLLPVYTSKKGFHEALYRYIYDSKTIA</sequence>
<evidence type="ECO:0000259" key="2">
    <source>
        <dbReference type="Pfam" id="PF10551"/>
    </source>
</evidence>
<dbReference type="EMBL" id="AP003747">
    <property type="protein sequence ID" value="BAC55610.1"/>
    <property type="molecule type" value="Genomic_DNA"/>
</dbReference>
<reference evidence="4" key="1">
    <citation type="journal article" date="2005" name="Nature">
        <title>The map-based sequence of the rice genome.</title>
        <authorList>
            <consortium name="International rice genome sequencing project (IRGSP)"/>
            <person name="Matsumoto T."/>
            <person name="Wu J."/>
            <person name="Kanamori H."/>
            <person name="Katayose Y."/>
            <person name="Fujisawa M."/>
            <person name="Namiki N."/>
            <person name="Mizuno H."/>
            <person name="Yamamoto K."/>
            <person name="Antonio B.A."/>
            <person name="Baba T."/>
            <person name="Sakata K."/>
            <person name="Nagamura Y."/>
            <person name="Aoki H."/>
            <person name="Arikawa K."/>
            <person name="Arita K."/>
            <person name="Bito T."/>
            <person name="Chiden Y."/>
            <person name="Fujitsuka N."/>
            <person name="Fukunaka R."/>
            <person name="Hamada M."/>
            <person name="Harada C."/>
            <person name="Hayashi A."/>
            <person name="Hijishita S."/>
            <person name="Honda M."/>
            <person name="Hosokawa S."/>
            <person name="Ichikawa Y."/>
            <person name="Idonuma A."/>
            <person name="Iijima M."/>
            <person name="Ikeda M."/>
            <person name="Ikeno M."/>
            <person name="Ito K."/>
            <person name="Ito S."/>
            <person name="Ito T."/>
            <person name="Ito Y."/>
            <person name="Ito Y."/>
            <person name="Iwabuchi A."/>
            <person name="Kamiya K."/>
            <person name="Karasawa W."/>
            <person name="Kurita K."/>
            <person name="Katagiri S."/>
            <person name="Kikuta A."/>
            <person name="Kobayashi H."/>
            <person name="Kobayashi N."/>
            <person name="Machita K."/>
            <person name="Maehara T."/>
            <person name="Masukawa M."/>
            <person name="Mizubayashi T."/>
            <person name="Mukai Y."/>
            <person name="Nagasaki H."/>
            <person name="Nagata Y."/>
            <person name="Naito S."/>
            <person name="Nakashima M."/>
            <person name="Nakama Y."/>
            <person name="Nakamichi Y."/>
            <person name="Nakamura M."/>
            <person name="Meguro A."/>
            <person name="Negishi M."/>
            <person name="Ohta I."/>
            <person name="Ohta T."/>
            <person name="Okamoto M."/>
            <person name="Ono N."/>
            <person name="Saji S."/>
            <person name="Sakaguchi M."/>
            <person name="Sakai K."/>
            <person name="Shibata M."/>
            <person name="Shimokawa T."/>
            <person name="Song J."/>
            <person name="Takazaki Y."/>
            <person name="Terasawa K."/>
            <person name="Tsugane M."/>
            <person name="Tsuji K."/>
            <person name="Ueda S."/>
            <person name="Waki K."/>
            <person name="Yamagata H."/>
            <person name="Yamamoto M."/>
            <person name="Yamamoto S."/>
            <person name="Yamane H."/>
            <person name="Yoshiki S."/>
            <person name="Yoshihara R."/>
            <person name="Yukawa K."/>
            <person name="Zhong H."/>
            <person name="Yano M."/>
            <person name="Yuan Q."/>
            <person name="Ouyang S."/>
            <person name="Liu J."/>
            <person name="Jones K.M."/>
            <person name="Gansberger K."/>
            <person name="Moffat K."/>
            <person name="Hill J."/>
            <person name="Bera J."/>
            <person name="Fadrosh D."/>
            <person name="Jin S."/>
            <person name="Johri S."/>
            <person name="Kim M."/>
            <person name="Overton L."/>
            <person name="Reardon M."/>
            <person name="Tsitrin T."/>
            <person name="Vuong H."/>
            <person name="Weaver B."/>
            <person name="Ciecko A."/>
            <person name="Tallon L."/>
            <person name="Jackson J."/>
            <person name="Pai G."/>
            <person name="Aken S.V."/>
            <person name="Utterback T."/>
            <person name="Reidmuller S."/>
            <person name="Feldblyum T."/>
            <person name="Hsiao J."/>
            <person name="Zismann V."/>
            <person name="Iobst S."/>
            <person name="de Vazeille A.R."/>
            <person name="Buell C.R."/>
            <person name="Ying K."/>
            <person name="Li Y."/>
            <person name="Lu T."/>
            <person name="Huang Y."/>
            <person name="Zhao Q."/>
            <person name="Feng Q."/>
            <person name="Zhang L."/>
            <person name="Zhu J."/>
            <person name="Weng Q."/>
            <person name="Mu J."/>
            <person name="Lu Y."/>
            <person name="Fan D."/>
            <person name="Liu Y."/>
            <person name="Guan J."/>
            <person name="Zhang Y."/>
            <person name="Yu S."/>
            <person name="Liu X."/>
            <person name="Zhang Y."/>
            <person name="Hong G."/>
            <person name="Han B."/>
            <person name="Choisne N."/>
            <person name="Demange N."/>
            <person name="Orjeda G."/>
            <person name="Samain S."/>
            <person name="Cattolico L."/>
            <person name="Pelletier E."/>
            <person name="Couloux A."/>
            <person name="Segurens B."/>
            <person name="Wincker P."/>
            <person name="D'Hont A."/>
            <person name="Scarpelli C."/>
            <person name="Weissenbach J."/>
            <person name="Salanoubat M."/>
            <person name="Quetier F."/>
            <person name="Yu Y."/>
            <person name="Kim H.R."/>
            <person name="Rambo T."/>
            <person name="Currie J."/>
            <person name="Collura K."/>
            <person name="Luo M."/>
            <person name="Yang T."/>
            <person name="Ammiraju J.S.S."/>
            <person name="Engler F."/>
            <person name="Soderlund C."/>
            <person name="Wing R.A."/>
            <person name="Palmer L.E."/>
            <person name="de la Bastide M."/>
            <person name="Spiegel L."/>
            <person name="Nascimento L."/>
            <person name="Zutavern T."/>
            <person name="O'Shaughnessy A."/>
            <person name="Dike S."/>
            <person name="Dedhia N."/>
            <person name="Preston R."/>
            <person name="Balija V."/>
            <person name="McCombie W.R."/>
            <person name="Chow T."/>
            <person name="Chen H."/>
            <person name="Chung M."/>
            <person name="Chen C."/>
            <person name="Shaw J."/>
            <person name="Wu H."/>
            <person name="Hsiao K."/>
            <person name="Chao Y."/>
            <person name="Chu M."/>
            <person name="Cheng C."/>
            <person name="Hour A."/>
            <person name="Lee P."/>
            <person name="Lin S."/>
            <person name="Lin Y."/>
            <person name="Liou J."/>
            <person name="Liu S."/>
            <person name="Hsing Y."/>
            <person name="Raghuvanshi S."/>
            <person name="Mohanty A."/>
            <person name="Bharti A.K."/>
            <person name="Gaur A."/>
            <person name="Gupta V."/>
            <person name="Kumar D."/>
            <person name="Ravi V."/>
            <person name="Vij S."/>
            <person name="Kapur A."/>
            <person name="Khurana P."/>
            <person name="Khurana P."/>
            <person name="Khurana J.P."/>
            <person name="Tyagi A.K."/>
            <person name="Gaikwad K."/>
            <person name="Singh A."/>
            <person name="Dalal V."/>
            <person name="Srivastava S."/>
            <person name="Dixit A."/>
            <person name="Pal A.K."/>
            <person name="Ghazi I.A."/>
            <person name="Yadav M."/>
            <person name="Pandit A."/>
            <person name="Bhargava A."/>
            <person name="Sureshbabu K."/>
            <person name="Batra K."/>
            <person name="Sharma T.R."/>
            <person name="Mohapatra T."/>
            <person name="Singh N.K."/>
            <person name="Messing J."/>
            <person name="Nelson A.B."/>
            <person name="Fuks G."/>
            <person name="Kavchok S."/>
            <person name="Keizer G."/>
            <person name="Linton E."/>
            <person name="Llaca V."/>
            <person name="Song R."/>
            <person name="Tanyolac B."/>
            <person name="Young S."/>
            <person name="Ho-Il K."/>
            <person name="Hahn J.H."/>
            <person name="Sangsakoo G."/>
            <person name="Vanavichit A."/>
            <person name="de Mattos Luiz.A.T."/>
            <person name="Zimmer P.D."/>
            <person name="Malone G."/>
            <person name="Dellagostin O."/>
            <person name="de Oliveira A.C."/>
            <person name="Bevan M."/>
            <person name="Bancroft I."/>
            <person name="Minx P."/>
            <person name="Cordum H."/>
            <person name="Wilson R."/>
            <person name="Cheng Z."/>
            <person name="Jin W."/>
            <person name="Jiang J."/>
            <person name="Leong S.A."/>
            <person name="Iwama H."/>
            <person name="Gojobori T."/>
            <person name="Itoh T."/>
            <person name="Niimura Y."/>
            <person name="Fujii Y."/>
            <person name="Habara T."/>
            <person name="Sakai H."/>
            <person name="Sato Y."/>
            <person name="Wilson G."/>
            <person name="Kumar K."/>
            <person name="McCouch S."/>
            <person name="Juretic N."/>
            <person name="Hoen D."/>
            <person name="Wright S."/>
            <person name="Bruskiewich R."/>
            <person name="Bureau T."/>
            <person name="Miyao A."/>
            <person name="Hirochika H."/>
            <person name="Nishikawa T."/>
            <person name="Kadowaki K."/>
            <person name="Sugiura M."/>
            <person name="Burr B."/>
            <person name="Sasaki T."/>
        </authorList>
    </citation>
    <scope>NUCLEOTIDE SEQUENCE [LARGE SCALE GENOMIC DNA]</scope>
    <source>
        <strain evidence="4">cv. Nipponbare</strain>
    </source>
</reference>
<accession>Q84ZS6</accession>